<feature type="compositionally biased region" description="Low complexity" evidence="1">
    <location>
        <begin position="328"/>
        <end position="349"/>
    </location>
</feature>
<dbReference type="EMBL" id="JAPCID010000005">
    <property type="protein sequence ID" value="MDA0136565.1"/>
    <property type="molecule type" value="Genomic_DNA"/>
</dbReference>
<name>A0ABT4RDH8_9ACTN</name>
<accession>A0ABT4RDH8</accession>
<dbReference type="RefSeq" id="WP_202952170.1">
    <property type="nucleotide sequence ID" value="NZ_JAPCID010000005.1"/>
</dbReference>
<evidence type="ECO:0000256" key="1">
    <source>
        <dbReference type="SAM" id="MobiDB-lite"/>
    </source>
</evidence>
<evidence type="ECO:0000313" key="2">
    <source>
        <dbReference type="EMBL" id="MDA0136565.1"/>
    </source>
</evidence>
<proteinExistence type="predicted"/>
<keyword evidence="3" id="KW-1185">Reference proteome</keyword>
<protein>
    <recommendedName>
        <fullName evidence="4">Htaa domain-containing protein</fullName>
    </recommendedName>
</protein>
<gene>
    <name evidence="2" type="ORF">OJ962_03580</name>
</gene>
<reference evidence="2" key="1">
    <citation type="submission" date="2022-10" db="EMBL/GenBank/DDBJ databases">
        <title>The WGS of Solirubrobacter sp. CPCC 204708.</title>
        <authorList>
            <person name="Jiang Z."/>
        </authorList>
    </citation>
    <scope>NUCLEOTIDE SEQUENCE</scope>
    <source>
        <strain evidence="2">CPCC 204708</strain>
    </source>
</reference>
<organism evidence="2 3">
    <name type="scientific">Solirubrobacter deserti</name>
    <dbReference type="NCBI Taxonomy" id="2282478"/>
    <lineage>
        <taxon>Bacteria</taxon>
        <taxon>Bacillati</taxon>
        <taxon>Actinomycetota</taxon>
        <taxon>Thermoleophilia</taxon>
        <taxon>Solirubrobacterales</taxon>
        <taxon>Solirubrobacteraceae</taxon>
        <taxon>Solirubrobacter</taxon>
    </lineage>
</organism>
<evidence type="ECO:0008006" key="4">
    <source>
        <dbReference type="Google" id="ProtNLM"/>
    </source>
</evidence>
<dbReference type="Proteomes" id="UP001147700">
    <property type="component" value="Unassembled WGS sequence"/>
</dbReference>
<evidence type="ECO:0000313" key="3">
    <source>
        <dbReference type="Proteomes" id="UP001147700"/>
    </source>
</evidence>
<comment type="caution">
    <text evidence="2">The sequence shown here is derived from an EMBL/GenBank/DDBJ whole genome shotgun (WGS) entry which is preliminary data.</text>
</comment>
<feature type="region of interest" description="Disordered" evidence="1">
    <location>
        <begin position="326"/>
        <end position="363"/>
    </location>
</feature>
<sequence>MQLEGGTVSALLPSWMAEFAYTNNMIPLGDGSLDVRAWLALEATNTAEGVKSPIVLDTVARSHVELGPSGVVDESRSWIGVENAQLPALKWTATGGEVAVRQAVAESLGPVTLDDGRTRRPRGSLFVDARLPIGDGGSAHLYMDCLQGKQVRDGETHTDELPGTFGTFSVPGFAGKVGDTSLPEPVDADLLTNAGPPRAGAGQAAVLSSSSLRLRLTDAQRDLWFGNATDITVSGTLRLAGARSAEGTQEVEVERTATVPADGAVTLTLPLPNSTWTPTGTDGVDVRGARTLALDATAGGVTKQLTLTRITEGEPYPFARILRPGAPPASVTPTPTATPTPVATAAPVVTPTPTPTPTPKAGVAGVASKSLKVKSNRVSASLSCTGQTTCRGTVQLRSATKVKKKFVTLSKSVKYTVAAGKKATVRLTLSSAGKKFVRSKKRVSVVLDVKPASGKTVSKKLTLSR</sequence>